<accession>A0A1S1V5N1</accession>
<dbReference type="Pfam" id="PF00662">
    <property type="entry name" value="Proton_antipo_N"/>
    <property type="match status" value="1"/>
</dbReference>
<dbReference type="InterPro" id="IPR052175">
    <property type="entry name" value="ComplexI-like_HydComp"/>
</dbReference>
<dbReference type="OrthoDB" id="9807568at2"/>
<sequence>MTNYLILGPILFPMAIAIAMIYMNFKTEKQRNIAAVSLVGCNLLILLLASIYGAERFDLVKYNEFINIYFRIDKLSLLFAFLASILWFFATIYSTKYMSHEGGEKKFYIFYIMTLGVTMGIAFSGNLFTLYIFYELLTLSTYPLVIHSGTEEALESGKKYLIYSFLGATMVVTGMLFIYSYTHNLDFTPFGVFGDNGEILDGKLLFVYVITFLGFGVKAALVPFHSWLPNAMVAPTPVSALLHAVAVVKSGIFALIRISYFIFSPLIIKQIGGHIFLITLIAITILMGSFLALHHDNIKKRLAYSTISQLGYILLGIALMNKDSLMGGLLHLINHALIKIVLFFCAGAIYFNSGKKNISEIKGIGKKMPITMWCFAIASISLVGIPPTNGFVSKWYLALGGLNEGSLLFVAILLISAFFTASYLMPIVVVAFFGKPETEEQKSQELEMKDLNEAPIAMLVPIVTLTVLIVLTGIFPNPIIRYVERLVMEII</sequence>
<dbReference type="GO" id="GO:0005886">
    <property type="term" value="C:plasma membrane"/>
    <property type="evidence" value="ECO:0007669"/>
    <property type="project" value="UniProtKB-SubCell"/>
</dbReference>
<dbReference type="GO" id="GO:0016491">
    <property type="term" value="F:oxidoreductase activity"/>
    <property type="evidence" value="ECO:0007669"/>
    <property type="project" value="UniProtKB-KW"/>
</dbReference>
<evidence type="ECO:0000256" key="7">
    <source>
        <dbReference type="ARBA" id="ARBA00023136"/>
    </source>
</evidence>
<feature type="transmembrane region" description="Helical" evidence="9">
    <location>
        <begin position="160"/>
        <end position="181"/>
    </location>
</feature>
<feature type="transmembrane region" description="Helical" evidence="9">
    <location>
        <begin position="107"/>
        <end position="125"/>
    </location>
</feature>
<dbReference type="Proteomes" id="UP000180254">
    <property type="component" value="Unassembled WGS sequence"/>
</dbReference>
<protein>
    <submittedName>
        <fullName evidence="12">Na(+)/H(+) antiporter subunit A</fullName>
    </submittedName>
</protein>
<feature type="domain" description="NADH:quinone oxidoreductase/Mrp antiporter transmembrane" evidence="10">
    <location>
        <begin position="124"/>
        <end position="420"/>
    </location>
</feature>
<feature type="transmembrane region" description="Helical" evidence="9">
    <location>
        <begin position="205"/>
        <end position="228"/>
    </location>
</feature>
<comment type="similarity">
    <text evidence="2">Belongs to the CPA3 antiporters (TC 2.A.63) subunit A family.</text>
</comment>
<evidence type="ECO:0000256" key="9">
    <source>
        <dbReference type="SAM" id="Phobius"/>
    </source>
</evidence>
<dbReference type="RefSeq" id="WP_084655879.1">
    <property type="nucleotide sequence ID" value="NZ_MKIE01000008.1"/>
</dbReference>
<evidence type="ECO:0000256" key="5">
    <source>
        <dbReference type="ARBA" id="ARBA00022989"/>
    </source>
</evidence>
<feature type="transmembrane region" description="Helical" evidence="9">
    <location>
        <begin position="275"/>
        <end position="293"/>
    </location>
</feature>
<evidence type="ECO:0000313" key="12">
    <source>
        <dbReference type="EMBL" id="OHW61725.1"/>
    </source>
</evidence>
<feature type="transmembrane region" description="Helical" evidence="9">
    <location>
        <begin position="454"/>
        <end position="475"/>
    </location>
</feature>
<keyword evidence="3" id="KW-1003">Cell membrane</keyword>
<organism evidence="12 13">
    <name type="scientific">Andreesenia angusta</name>
    <dbReference type="NCBI Taxonomy" id="39480"/>
    <lineage>
        <taxon>Bacteria</taxon>
        <taxon>Bacillati</taxon>
        <taxon>Bacillota</taxon>
        <taxon>Tissierellia</taxon>
        <taxon>Tissierellales</taxon>
        <taxon>Gottschalkiaceae</taxon>
        <taxon>Andreesenia</taxon>
    </lineage>
</organism>
<feature type="transmembrane region" description="Helical" evidence="9">
    <location>
        <begin position="74"/>
        <end position="95"/>
    </location>
</feature>
<dbReference type="STRING" id="39480.EUAN_19040"/>
<dbReference type="InterPro" id="IPR001750">
    <property type="entry name" value="ND/Mrp_TM"/>
</dbReference>
<dbReference type="PANTHER" id="PTHR42682:SF4">
    <property type="entry name" value="NADH-UBIQUINONE_PLASTOQUINONE"/>
    <property type="match status" value="1"/>
</dbReference>
<feature type="transmembrane region" description="Helical" evidence="9">
    <location>
        <begin position="240"/>
        <end position="263"/>
    </location>
</feature>
<evidence type="ECO:0000313" key="13">
    <source>
        <dbReference type="Proteomes" id="UP000180254"/>
    </source>
</evidence>
<dbReference type="EMBL" id="MKIE01000008">
    <property type="protein sequence ID" value="OHW61725.1"/>
    <property type="molecule type" value="Genomic_DNA"/>
</dbReference>
<keyword evidence="6" id="KW-0560">Oxidoreductase</keyword>
<evidence type="ECO:0000256" key="6">
    <source>
        <dbReference type="ARBA" id="ARBA00023002"/>
    </source>
</evidence>
<dbReference type="PRINTS" id="PR01434">
    <property type="entry name" value="NADHDHGNASE5"/>
</dbReference>
<dbReference type="InterPro" id="IPR001516">
    <property type="entry name" value="Proton_antipo_N"/>
</dbReference>
<evidence type="ECO:0000256" key="4">
    <source>
        <dbReference type="ARBA" id="ARBA00022692"/>
    </source>
</evidence>
<dbReference type="Pfam" id="PF00361">
    <property type="entry name" value="Proton_antipo_M"/>
    <property type="match status" value="1"/>
</dbReference>
<comment type="subcellular location">
    <subcellularLocation>
        <location evidence="1">Cell membrane</location>
        <topology evidence="1">Multi-pass membrane protein</topology>
    </subcellularLocation>
    <subcellularLocation>
        <location evidence="8">Membrane</location>
        <topology evidence="8">Multi-pass membrane protein</topology>
    </subcellularLocation>
</comment>
<feature type="transmembrane region" description="Helical" evidence="9">
    <location>
        <begin position="370"/>
        <end position="387"/>
    </location>
</feature>
<gene>
    <name evidence="12" type="primary">mrpA</name>
    <name evidence="12" type="ORF">EUAN_19040</name>
</gene>
<feature type="transmembrane region" description="Helical" evidence="9">
    <location>
        <begin position="6"/>
        <end position="25"/>
    </location>
</feature>
<feature type="transmembrane region" description="Helical" evidence="9">
    <location>
        <begin position="32"/>
        <end position="54"/>
    </location>
</feature>
<evidence type="ECO:0000256" key="2">
    <source>
        <dbReference type="ARBA" id="ARBA00008483"/>
    </source>
</evidence>
<dbReference type="AlphaFoldDB" id="A0A1S1V5N1"/>
<comment type="caution">
    <text evidence="12">The sequence shown here is derived from an EMBL/GenBank/DDBJ whole genome shotgun (WGS) entry which is preliminary data.</text>
</comment>
<evidence type="ECO:0000259" key="10">
    <source>
        <dbReference type="Pfam" id="PF00361"/>
    </source>
</evidence>
<name>A0A1S1V5N1_9FIRM</name>
<keyword evidence="7 9" id="KW-0472">Membrane</keyword>
<dbReference type="PANTHER" id="PTHR42682">
    <property type="entry name" value="HYDROGENASE-4 COMPONENT F"/>
    <property type="match status" value="1"/>
</dbReference>
<evidence type="ECO:0000256" key="3">
    <source>
        <dbReference type="ARBA" id="ARBA00022475"/>
    </source>
</evidence>
<feature type="transmembrane region" description="Helical" evidence="9">
    <location>
        <begin position="302"/>
        <end position="320"/>
    </location>
</feature>
<evidence type="ECO:0000256" key="8">
    <source>
        <dbReference type="RuleBase" id="RU000320"/>
    </source>
</evidence>
<evidence type="ECO:0000259" key="11">
    <source>
        <dbReference type="Pfam" id="PF00662"/>
    </source>
</evidence>
<feature type="transmembrane region" description="Helical" evidence="9">
    <location>
        <begin position="332"/>
        <end position="350"/>
    </location>
</feature>
<feature type="transmembrane region" description="Helical" evidence="9">
    <location>
        <begin position="407"/>
        <end position="433"/>
    </location>
</feature>
<reference evidence="12 13" key="1">
    <citation type="submission" date="2016-09" db="EMBL/GenBank/DDBJ databases">
        <title>Genome sequence of Eubacterium angustum.</title>
        <authorList>
            <person name="Poehlein A."/>
            <person name="Daniel R."/>
        </authorList>
    </citation>
    <scope>NUCLEOTIDE SEQUENCE [LARGE SCALE GENOMIC DNA]</scope>
    <source>
        <strain evidence="12 13">DSM 1989</strain>
    </source>
</reference>
<keyword evidence="4 8" id="KW-0812">Transmembrane</keyword>
<keyword evidence="5 9" id="KW-1133">Transmembrane helix</keyword>
<feature type="domain" description="NADH-Ubiquinone oxidoreductase (complex I) chain 5 N-terminal" evidence="11">
    <location>
        <begin position="66"/>
        <end position="108"/>
    </location>
</feature>
<keyword evidence="13" id="KW-1185">Reference proteome</keyword>
<proteinExistence type="inferred from homology"/>
<evidence type="ECO:0000256" key="1">
    <source>
        <dbReference type="ARBA" id="ARBA00004651"/>
    </source>
</evidence>